<accession>A0A2S4S3S2</accession>
<name>A0A2S4S3S2_CITAM</name>
<proteinExistence type="predicted"/>
<organism evidence="1 2">
    <name type="scientific">Citrobacter amalonaticus</name>
    <dbReference type="NCBI Taxonomy" id="35703"/>
    <lineage>
        <taxon>Bacteria</taxon>
        <taxon>Pseudomonadati</taxon>
        <taxon>Pseudomonadota</taxon>
        <taxon>Gammaproteobacteria</taxon>
        <taxon>Enterobacterales</taxon>
        <taxon>Enterobacteriaceae</taxon>
        <taxon>Citrobacter</taxon>
    </lineage>
</organism>
<dbReference type="EMBL" id="PQLX01000001">
    <property type="protein sequence ID" value="POU68518.1"/>
    <property type="molecule type" value="Genomic_DNA"/>
</dbReference>
<dbReference type="AlphaFoldDB" id="A0A2S4S3S2"/>
<sequence>MHDSFPSDGNLMLSIEEWGYLSRKAERLWWKAEFTAMSGEISLNYAECNRIHLKANFTFGGQHGLSA</sequence>
<gene>
    <name evidence="1" type="ORF">C3430_05520</name>
</gene>
<reference evidence="1 2" key="1">
    <citation type="submission" date="2018-01" db="EMBL/GenBank/DDBJ databases">
        <title>Complete genome sequences of 14 Citrobacter spp. isolated from plant in Canada.</title>
        <authorList>
            <person name="Bhandare S.G."/>
            <person name="Colavecchio A."/>
            <person name="Jeukens J."/>
            <person name="Emond-Rheault J.-G."/>
            <person name="Freschi L."/>
            <person name="Hamel J."/>
            <person name="Kukavica-Ibrulj I."/>
            <person name="Levesque R."/>
            <person name="Goodridge L."/>
        </authorList>
    </citation>
    <scope>NUCLEOTIDE SEQUENCE [LARGE SCALE GENOMIC DNA]</scope>
    <source>
        <strain evidence="1 2">S1285</strain>
    </source>
</reference>
<evidence type="ECO:0000313" key="2">
    <source>
        <dbReference type="Proteomes" id="UP000237003"/>
    </source>
</evidence>
<dbReference type="Proteomes" id="UP000237003">
    <property type="component" value="Unassembled WGS sequence"/>
</dbReference>
<comment type="caution">
    <text evidence="1">The sequence shown here is derived from an EMBL/GenBank/DDBJ whole genome shotgun (WGS) entry which is preliminary data.</text>
</comment>
<evidence type="ECO:0000313" key="1">
    <source>
        <dbReference type="EMBL" id="POU68518.1"/>
    </source>
</evidence>
<protein>
    <submittedName>
        <fullName evidence="1">Uncharacterized protein</fullName>
    </submittedName>
</protein>